<reference evidence="3 4" key="2">
    <citation type="submission" date="2024-05" db="EMBL/GenBank/DDBJ databases">
        <authorList>
            <person name="Chen Y."/>
            <person name="Shah S."/>
            <person name="Dougan E. K."/>
            <person name="Thang M."/>
            <person name="Chan C."/>
        </authorList>
    </citation>
    <scope>NUCLEOTIDE SEQUENCE [LARGE SCALE GENOMIC DNA]</scope>
</reference>
<organism evidence="2">
    <name type="scientific">Cladocopium goreaui</name>
    <dbReference type="NCBI Taxonomy" id="2562237"/>
    <lineage>
        <taxon>Eukaryota</taxon>
        <taxon>Sar</taxon>
        <taxon>Alveolata</taxon>
        <taxon>Dinophyceae</taxon>
        <taxon>Suessiales</taxon>
        <taxon>Symbiodiniaceae</taxon>
        <taxon>Cladocopium</taxon>
    </lineage>
</organism>
<evidence type="ECO:0000313" key="3">
    <source>
        <dbReference type="EMBL" id="CAL4779129.1"/>
    </source>
</evidence>
<evidence type="ECO:0000313" key="4">
    <source>
        <dbReference type="Proteomes" id="UP001152797"/>
    </source>
</evidence>
<dbReference type="Proteomes" id="UP001152797">
    <property type="component" value="Unassembled WGS sequence"/>
</dbReference>
<name>A0A9P1CGF6_9DINO</name>
<reference evidence="2" key="1">
    <citation type="submission" date="2022-10" db="EMBL/GenBank/DDBJ databases">
        <authorList>
            <person name="Chen Y."/>
            <person name="Dougan E. K."/>
            <person name="Chan C."/>
            <person name="Rhodes N."/>
            <person name="Thang M."/>
        </authorList>
    </citation>
    <scope>NUCLEOTIDE SEQUENCE</scope>
</reference>
<dbReference type="EMBL" id="CAMXCT030001635">
    <property type="protein sequence ID" value="CAL4779129.1"/>
    <property type="molecule type" value="Genomic_DNA"/>
</dbReference>
<evidence type="ECO:0000313" key="2">
    <source>
        <dbReference type="EMBL" id="CAI3991817.1"/>
    </source>
</evidence>
<comment type="caution">
    <text evidence="2">The sequence shown here is derived from an EMBL/GenBank/DDBJ whole genome shotgun (WGS) entry which is preliminary data.</text>
</comment>
<sequence>MAAFDDAGYEVRYQIVNPLAQGIPASRPRIHYQGLCRSKQPNLNPVVAMDSVLDSWKQLNEKCVVNHKLSDYLFDEDDLHTEPEVADNFPCPPSSAQKTPTGRKRETIHEEFKRSLKVDPVRLREVFKDYDQSGNPFWRQLPLREKEIIAIMDILRPALNEGDEEVMDTCTQHIHEDCGTVCGLAEALVKETLPSIFDELAGQFKAACLESQDWWKQAVPSGIMPRNAPLDFWVRAAAHELPSEKIKCLESVREACNSSQSVLNDCRRSYDKAVVMQSLCQVQSLMISQQLTSSPSLETLSDTLPKLQKPCQNMVAAVLKLADDPSRDQFSAEIVRLSVEPISGDVVNALSTYVNKVLWNLVGLPVQKYDGNDSVMICDIRYQISIAFEVENK</sequence>
<protein>
    <submittedName>
        <fullName evidence="2">Uncharacterized protein</fullName>
    </submittedName>
</protein>
<gene>
    <name evidence="2" type="ORF">C1SCF055_LOCUS18690</name>
</gene>
<proteinExistence type="predicted"/>
<feature type="region of interest" description="Disordered" evidence="1">
    <location>
        <begin position="84"/>
        <end position="106"/>
    </location>
</feature>
<keyword evidence="4" id="KW-1185">Reference proteome</keyword>
<dbReference type="EMBL" id="CAMXCT010001635">
    <property type="protein sequence ID" value="CAI3991817.1"/>
    <property type="molecule type" value="Genomic_DNA"/>
</dbReference>
<dbReference type="EMBL" id="CAMXCT020001635">
    <property type="protein sequence ID" value="CAL1145192.1"/>
    <property type="molecule type" value="Genomic_DNA"/>
</dbReference>
<accession>A0A9P1CGF6</accession>
<evidence type="ECO:0000256" key="1">
    <source>
        <dbReference type="SAM" id="MobiDB-lite"/>
    </source>
</evidence>
<dbReference type="AlphaFoldDB" id="A0A9P1CGF6"/>